<reference evidence="3" key="1">
    <citation type="journal article" date="2015" name="Genome Announc.">
        <title>Draft genome sequence of the fungus Penicillium brasilianum MG11.</title>
        <authorList>
            <person name="Horn F."/>
            <person name="Linde J."/>
            <person name="Mattern D.J."/>
            <person name="Walther G."/>
            <person name="Guthke R."/>
            <person name="Brakhage A.A."/>
            <person name="Valiante V."/>
        </authorList>
    </citation>
    <scope>NUCLEOTIDE SEQUENCE [LARGE SCALE GENOMIC DNA]</scope>
    <source>
        <strain evidence="3">MG11</strain>
    </source>
</reference>
<protein>
    <submittedName>
        <fullName evidence="2">Uncharacterized protein</fullName>
    </submittedName>
</protein>
<dbReference type="OrthoDB" id="10670447at2759"/>
<gene>
    <name evidence="2" type="ORF">PMG11_09426</name>
</gene>
<sequence length="442" mass="51757">MPTRLRLQIRRLRTRMRNTYTTDRYYETYDYKPFPPRVQKCHRLRRTGCSRPGLHRRHTFSPSSNTSDTDPEDLYWIQSPRNRARTFTSHSGRPDFVTVGMDRPRSWNFWRSILGLEYFDAFLRRKRETRTRHEQECPIPRPRPRPRAPRDQYSYTRKRHSYTRTADLRYCDEPIWGGPSIHPPRRAPSPPRSPRRRSNSLRRRGPRSISPEPHVRRHLYGRPRRDVRRPPPPEPEPTRSIPRPRPTRPSSPITEREPPRPGRYTSPHPPVTIIQPSPRVVSPQGTRGNTPSHPTTRRPHDAETTTHNSFRERMNRKRVHSPGLTSLPRSRKVRFREGHEEIAGPVYFNSDSDSSSDSDSDSGGHPGPSQVNTRSRPRSRSGYGQVVVTQVVERRPRDSRGGGETADLRRGSLQERVGSGGVCYVVREPKNPERRRDYRRHN</sequence>
<keyword evidence="3" id="KW-1185">Reference proteome</keyword>
<dbReference type="Proteomes" id="UP000042958">
    <property type="component" value="Unassembled WGS sequence"/>
</dbReference>
<accession>A0A0F7TY37</accession>
<evidence type="ECO:0000256" key="1">
    <source>
        <dbReference type="SAM" id="MobiDB-lite"/>
    </source>
</evidence>
<feature type="region of interest" description="Disordered" evidence="1">
    <location>
        <begin position="129"/>
        <end position="161"/>
    </location>
</feature>
<feature type="compositionally biased region" description="Basic and acidic residues" evidence="1">
    <location>
        <begin position="298"/>
        <end position="313"/>
    </location>
</feature>
<proteinExistence type="predicted"/>
<feature type="compositionally biased region" description="Basic and acidic residues" evidence="1">
    <location>
        <begin position="427"/>
        <end position="436"/>
    </location>
</feature>
<feature type="compositionally biased region" description="Polar residues" evidence="1">
    <location>
        <begin position="283"/>
        <end position="294"/>
    </location>
</feature>
<feature type="compositionally biased region" description="Basic and acidic residues" evidence="1">
    <location>
        <begin position="392"/>
        <end position="413"/>
    </location>
</feature>
<feature type="compositionally biased region" description="Basic residues" evidence="1">
    <location>
        <begin position="193"/>
        <end position="206"/>
    </location>
</feature>
<feature type="region of interest" description="Disordered" evidence="1">
    <location>
        <begin position="175"/>
        <end position="442"/>
    </location>
</feature>
<evidence type="ECO:0000313" key="3">
    <source>
        <dbReference type="Proteomes" id="UP000042958"/>
    </source>
</evidence>
<feature type="compositionally biased region" description="Basic residues" evidence="1">
    <location>
        <begin position="215"/>
        <end position="227"/>
    </location>
</feature>
<name>A0A0F7TY37_PENBI</name>
<dbReference type="EMBL" id="CDHK01000009">
    <property type="protein sequence ID" value="CEJ60871.1"/>
    <property type="molecule type" value="Genomic_DNA"/>
</dbReference>
<dbReference type="AlphaFoldDB" id="A0A0F7TY37"/>
<feature type="region of interest" description="Disordered" evidence="1">
    <location>
        <begin position="52"/>
        <end position="73"/>
    </location>
</feature>
<evidence type="ECO:0000313" key="2">
    <source>
        <dbReference type="EMBL" id="CEJ60871.1"/>
    </source>
</evidence>
<organism evidence="2 3">
    <name type="scientific">Penicillium brasilianum</name>
    <dbReference type="NCBI Taxonomy" id="104259"/>
    <lineage>
        <taxon>Eukaryota</taxon>
        <taxon>Fungi</taxon>
        <taxon>Dikarya</taxon>
        <taxon>Ascomycota</taxon>
        <taxon>Pezizomycotina</taxon>
        <taxon>Eurotiomycetes</taxon>
        <taxon>Eurotiomycetidae</taxon>
        <taxon>Eurotiales</taxon>
        <taxon>Aspergillaceae</taxon>
        <taxon>Penicillium</taxon>
    </lineage>
</organism>